<dbReference type="EMBL" id="JAKFHA010000004">
    <property type="protein sequence ID" value="MCF2527441.1"/>
    <property type="molecule type" value="Genomic_DNA"/>
</dbReference>
<proteinExistence type="predicted"/>
<dbReference type="Proteomes" id="UP001165378">
    <property type="component" value="Unassembled WGS sequence"/>
</dbReference>
<dbReference type="RefSeq" id="WP_235051594.1">
    <property type="nucleotide sequence ID" value="NZ_JAKFHA010000004.1"/>
</dbReference>
<reference evidence="1" key="1">
    <citation type="submission" date="2022-01" db="EMBL/GenBank/DDBJ databases">
        <title>Genome-Based Taxonomic Classification of the Phylum Actinobacteria.</title>
        <authorList>
            <person name="Gao Y."/>
        </authorList>
    </citation>
    <scope>NUCLEOTIDE SEQUENCE</scope>
    <source>
        <strain evidence="1">KLBMP 8922</strain>
    </source>
</reference>
<sequence>MPQPISLSRESVVVVPADVRMVLGTLARQHAGSPEVGAALAGLAAEFAGRDPDAAVWLLPAEALCLLAVHADAIGVYGLDANAAGTYRHPYVAAEVRLAEAVREQAPRTWHALRAVMDAEAVVALAG</sequence>
<protein>
    <submittedName>
        <fullName evidence="1">Uncharacterized protein</fullName>
    </submittedName>
</protein>
<evidence type="ECO:0000313" key="2">
    <source>
        <dbReference type="Proteomes" id="UP001165378"/>
    </source>
</evidence>
<comment type="caution">
    <text evidence="1">The sequence shown here is derived from an EMBL/GenBank/DDBJ whole genome shotgun (WGS) entry which is preliminary data.</text>
</comment>
<name>A0AA41PXD2_9ACTN</name>
<dbReference type="AlphaFoldDB" id="A0AA41PXD2"/>
<accession>A0AA41PXD2</accession>
<keyword evidence="2" id="KW-1185">Reference proteome</keyword>
<organism evidence="1 2">
    <name type="scientific">Yinghuangia soli</name>
    <dbReference type="NCBI Taxonomy" id="2908204"/>
    <lineage>
        <taxon>Bacteria</taxon>
        <taxon>Bacillati</taxon>
        <taxon>Actinomycetota</taxon>
        <taxon>Actinomycetes</taxon>
        <taxon>Kitasatosporales</taxon>
        <taxon>Streptomycetaceae</taxon>
        <taxon>Yinghuangia</taxon>
    </lineage>
</organism>
<gene>
    <name evidence="1" type="ORF">LZ495_09485</name>
</gene>
<evidence type="ECO:0000313" key="1">
    <source>
        <dbReference type="EMBL" id="MCF2527441.1"/>
    </source>
</evidence>